<keyword evidence="3" id="KW-1185">Reference proteome</keyword>
<dbReference type="PANTHER" id="PTHR47843:SF2">
    <property type="entry name" value="BTB DOMAIN-CONTAINING PROTEIN"/>
    <property type="match status" value="1"/>
</dbReference>
<feature type="domain" description="BTB" evidence="1">
    <location>
        <begin position="1"/>
        <end position="55"/>
    </location>
</feature>
<dbReference type="SUPFAM" id="SSF54695">
    <property type="entry name" value="POZ domain"/>
    <property type="match status" value="1"/>
</dbReference>
<evidence type="ECO:0000259" key="1">
    <source>
        <dbReference type="PROSITE" id="PS50097"/>
    </source>
</evidence>
<gene>
    <name evidence="2" type="ORF">N0V91_008286</name>
</gene>
<evidence type="ECO:0000313" key="2">
    <source>
        <dbReference type="EMBL" id="KAJ4400907.1"/>
    </source>
</evidence>
<protein>
    <recommendedName>
        <fullName evidence="1">BTB domain-containing protein</fullName>
    </recommendedName>
</protein>
<accession>A0A9W8Z9K5</accession>
<dbReference type="PANTHER" id="PTHR47843">
    <property type="entry name" value="BTB DOMAIN-CONTAINING PROTEIN-RELATED"/>
    <property type="match status" value="1"/>
</dbReference>
<dbReference type="EMBL" id="JAPEVA010000081">
    <property type="protein sequence ID" value="KAJ4400907.1"/>
    <property type="molecule type" value="Genomic_DNA"/>
</dbReference>
<dbReference type="OrthoDB" id="194443at2759"/>
<sequence length="77" mass="8935">NTKYKVHEALLIEASDYFKKALTGLWKEADEDVIHLTDVETAVSWLYARTLPYDTLKDESSCREWALQMMQAYAFGD</sequence>
<feature type="non-terminal residue" evidence="2">
    <location>
        <position position="1"/>
    </location>
</feature>
<dbReference type="InterPro" id="IPR011333">
    <property type="entry name" value="SKP1/BTB/POZ_sf"/>
</dbReference>
<comment type="caution">
    <text evidence="2">The sequence shown here is derived from an EMBL/GenBank/DDBJ whole genome shotgun (WGS) entry which is preliminary data.</text>
</comment>
<dbReference type="AlphaFoldDB" id="A0A9W8Z9K5"/>
<dbReference type="Proteomes" id="UP001140510">
    <property type="component" value="Unassembled WGS sequence"/>
</dbReference>
<dbReference type="InterPro" id="IPR000210">
    <property type="entry name" value="BTB/POZ_dom"/>
</dbReference>
<dbReference type="CDD" id="cd18186">
    <property type="entry name" value="BTB_POZ_ZBTB_KLHL-like"/>
    <property type="match status" value="1"/>
</dbReference>
<reference evidence="2" key="1">
    <citation type="submission" date="2022-10" db="EMBL/GenBank/DDBJ databases">
        <title>Tapping the CABI collections for fungal endophytes: first genome assemblies for Collariella, Neodidymelliopsis, Ascochyta clinopodiicola, Didymella pomorum, Didymosphaeria variabile, Neocosmospora piperis and Neocucurbitaria cava.</title>
        <authorList>
            <person name="Hill R."/>
        </authorList>
    </citation>
    <scope>NUCLEOTIDE SEQUENCE</scope>
    <source>
        <strain evidence="2">IMI 355091</strain>
    </source>
</reference>
<evidence type="ECO:0000313" key="3">
    <source>
        <dbReference type="Proteomes" id="UP001140510"/>
    </source>
</evidence>
<organism evidence="2 3">
    <name type="scientific">Didymella pomorum</name>
    <dbReference type="NCBI Taxonomy" id="749634"/>
    <lineage>
        <taxon>Eukaryota</taxon>
        <taxon>Fungi</taxon>
        <taxon>Dikarya</taxon>
        <taxon>Ascomycota</taxon>
        <taxon>Pezizomycotina</taxon>
        <taxon>Dothideomycetes</taxon>
        <taxon>Pleosporomycetidae</taxon>
        <taxon>Pleosporales</taxon>
        <taxon>Pleosporineae</taxon>
        <taxon>Didymellaceae</taxon>
        <taxon>Didymella</taxon>
    </lineage>
</organism>
<dbReference type="PROSITE" id="PS50097">
    <property type="entry name" value="BTB"/>
    <property type="match status" value="1"/>
</dbReference>
<proteinExistence type="predicted"/>
<dbReference type="Gene3D" id="3.30.710.10">
    <property type="entry name" value="Potassium Channel Kv1.1, Chain A"/>
    <property type="match status" value="1"/>
</dbReference>
<name>A0A9W8Z9K5_9PLEO</name>